<dbReference type="PANTHER" id="PTHR38340">
    <property type="entry name" value="S-LAYER PROTEIN"/>
    <property type="match status" value="1"/>
</dbReference>
<keyword evidence="13" id="KW-0068">Autocatalytic cleavage</keyword>
<dbReference type="InterPro" id="IPR020974">
    <property type="entry name" value="CPD_dom"/>
</dbReference>
<dbReference type="GO" id="GO:0005576">
    <property type="term" value="C:extracellular region"/>
    <property type="evidence" value="ECO:0007669"/>
    <property type="project" value="UniProtKB-SubCell"/>
</dbReference>
<evidence type="ECO:0000256" key="12">
    <source>
        <dbReference type="ARBA" id="ARBA00022807"/>
    </source>
</evidence>
<dbReference type="GO" id="GO:0046872">
    <property type="term" value="F:metal ion binding"/>
    <property type="evidence" value="ECO:0007669"/>
    <property type="project" value="UniProtKB-KW"/>
</dbReference>
<evidence type="ECO:0000256" key="5">
    <source>
        <dbReference type="ARBA" id="ARBA00022525"/>
    </source>
</evidence>
<evidence type="ECO:0000256" key="4">
    <source>
        <dbReference type="ARBA" id="ARBA00004613"/>
    </source>
</evidence>
<keyword evidence="8" id="KW-0808">Transferase</keyword>
<keyword evidence="22" id="KW-1185">Reference proteome</keyword>
<evidence type="ECO:0000256" key="2">
    <source>
        <dbReference type="ARBA" id="ARBA00004340"/>
    </source>
</evidence>
<dbReference type="Gene3D" id="3.40.50.11050">
    <property type="match status" value="1"/>
</dbReference>
<dbReference type="PROSITE" id="PS00330">
    <property type="entry name" value="HEMOLYSIN_CALCIUM"/>
    <property type="match status" value="2"/>
</dbReference>
<evidence type="ECO:0000259" key="20">
    <source>
        <dbReference type="PROSITE" id="PS51771"/>
    </source>
</evidence>
<evidence type="ECO:0000256" key="9">
    <source>
        <dbReference type="ARBA" id="ARBA00022723"/>
    </source>
</evidence>
<proteinExistence type="predicted"/>
<dbReference type="InterPro" id="IPR018511">
    <property type="entry name" value="Hemolysin-typ_Ca-bd_CS"/>
</dbReference>
<evidence type="ECO:0000256" key="14">
    <source>
        <dbReference type="ARBA" id="ARBA00022842"/>
    </source>
</evidence>
<dbReference type="SUPFAM" id="SSF51120">
    <property type="entry name" value="beta-Roll"/>
    <property type="match status" value="5"/>
</dbReference>
<protein>
    <recommendedName>
        <fullName evidence="20">Peptidase C80 domain-containing protein</fullName>
    </recommendedName>
</protein>
<keyword evidence="17" id="KW-0446">Lipid-binding</keyword>
<feature type="chain" id="PRO_5044867246" description="Peptidase C80 domain-containing protein" evidence="19">
    <location>
        <begin position="31"/>
        <end position="1789"/>
    </location>
</feature>
<dbReference type="GO" id="GO:0006508">
    <property type="term" value="P:proteolysis"/>
    <property type="evidence" value="ECO:0007669"/>
    <property type="project" value="UniProtKB-KW"/>
</dbReference>
<dbReference type="GO" id="GO:0090729">
    <property type="term" value="F:toxin activity"/>
    <property type="evidence" value="ECO:0007669"/>
    <property type="project" value="UniProtKB-KW"/>
</dbReference>
<comment type="caution">
    <text evidence="21">The sequence shown here is derived from an EMBL/GenBank/DDBJ whole genome shotgun (WGS) entry which is preliminary data.</text>
</comment>
<evidence type="ECO:0000313" key="22">
    <source>
        <dbReference type="Proteomes" id="UP001591681"/>
    </source>
</evidence>
<dbReference type="GO" id="GO:0043657">
    <property type="term" value="C:host cell"/>
    <property type="evidence" value="ECO:0007669"/>
    <property type="project" value="UniProtKB-SubCell"/>
</dbReference>
<evidence type="ECO:0000256" key="8">
    <source>
        <dbReference type="ARBA" id="ARBA00022679"/>
    </source>
</evidence>
<evidence type="ECO:0000256" key="19">
    <source>
        <dbReference type="SAM" id="SignalP"/>
    </source>
</evidence>
<dbReference type="PRINTS" id="PR00313">
    <property type="entry name" value="CABNDNGRPT"/>
</dbReference>
<evidence type="ECO:0000256" key="1">
    <source>
        <dbReference type="ARBA" id="ARBA00001946"/>
    </source>
</evidence>
<dbReference type="Proteomes" id="UP001591681">
    <property type="component" value="Unassembled WGS sequence"/>
</dbReference>
<organism evidence="21 22">
    <name type="scientific">Coilia grayii</name>
    <name type="common">Gray's grenadier anchovy</name>
    <dbReference type="NCBI Taxonomy" id="363190"/>
    <lineage>
        <taxon>Eukaryota</taxon>
        <taxon>Metazoa</taxon>
        <taxon>Chordata</taxon>
        <taxon>Craniata</taxon>
        <taxon>Vertebrata</taxon>
        <taxon>Euteleostomi</taxon>
        <taxon>Actinopterygii</taxon>
        <taxon>Neopterygii</taxon>
        <taxon>Teleostei</taxon>
        <taxon>Clupei</taxon>
        <taxon>Clupeiformes</taxon>
        <taxon>Clupeoidei</taxon>
        <taxon>Engraulidae</taxon>
        <taxon>Coilinae</taxon>
        <taxon>Coilia</taxon>
    </lineage>
</organism>
<comment type="subcellular location">
    <subcellularLocation>
        <location evidence="2">Host cell</location>
    </subcellularLocation>
    <subcellularLocation>
        <location evidence="3">Host membrane</location>
    </subcellularLocation>
    <subcellularLocation>
        <location evidence="4">Secreted</location>
    </subcellularLocation>
</comment>
<evidence type="ECO:0000256" key="16">
    <source>
        <dbReference type="ARBA" id="ARBA00023026"/>
    </source>
</evidence>
<feature type="domain" description="Peptidase C80" evidence="20">
    <location>
        <begin position="264"/>
        <end position="436"/>
    </location>
</feature>
<reference evidence="21 22" key="1">
    <citation type="submission" date="2024-09" db="EMBL/GenBank/DDBJ databases">
        <title>A chromosome-level genome assembly of Gray's grenadier anchovy, Coilia grayii.</title>
        <authorList>
            <person name="Fu Z."/>
        </authorList>
    </citation>
    <scope>NUCLEOTIDE SEQUENCE [LARGE SCALE GENOMIC DNA]</scope>
    <source>
        <strain evidence="21">G4</strain>
        <tissue evidence="21">Muscle</tissue>
    </source>
</reference>
<dbReference type="PANTHER" id="PTHR38340:SF1">
    <property type="entry name" value="S-LAYER PROTEIN"/>
    <property type="match status" value="1"/>
</dbReference>
<keyword evidence="14" id="KW-0460">Magnesium</keyword>
<keyword evidence="15" id="KW-1043">Host membrane</keyword>
<evidence type="ECO:0000256" key="7">
    <source>
        <dbReference type="ARBA" id="ARBA00022670"/>
    </source>
</evidence>
<evidence type="ECO:0000256" key="10">
    <source>
        <dbReference type="ARBA" id="ARBA00022737"/>
    </source>
</evidence>
<sequence length="1789" mass="196853">MQPSAMGGQRAGSSALWLLLFMCSLLQTRQFELTEEDWEDLSDSIGSIHRLRGLQDDFTYDVTPVDRVLPTRKTERDIFEDLKGCEDLPQCLLQKEQDFKGFLAHIKGQKLQDLLLSASDLSSNYRSKVLLLLDEETATLRRAEEEYLEDPLNTVKVGLTCMHNDSCLTSIHRDTVVKIFGRTSVIGDHLSTYSGSSLATTLLQTELKTAALFSIDGNTSTSFQMNFMRAFKVRELSAVLEADGHYQILDHGDSAIKYTPKTSPQGQDRTTTYDTQSILIMEDHPVVREAAMFLYNKHPTVTSVYMLDQNGRPKLIKGDALALSPESRLVLVGHGVKGSDGEMKLAGKRASEVADIVSRMERLGKQIKTTSVVACEVGSDEAFITTLLKELHARSIDTKLHLRSSLLEEFSGALGGSPDGAVTRQAVDAHADVEHSMKLTSHLSRSSAVLSKEIQAHLQKKLGGSLGEYVVKPDSIRMMNGDCYFEVVSKTNPDEKFSSKVTLPEEGQLHMDKIKESMHSISEGAIPEAGNSHKESGHLQRTGMALGVMGMMVGVQGAVKSFERGDITQGVIGTLQTTHGVAGLSLAVLGKQLQVTKNMKVFRAVKTVLRNPVSKVALRAMPVVGIGFGIYSIYDDLKRGDALGYIDAGIDSIMLVLDVVELAAPELSPIIVPLNLAISAFRMLFDDVYLSIASELSNLPPDAGVLDKIGAFFRGLGKGVLHFVFDILSFFYTIPYHEIEEGHRLVAQISDYRNYYSFREVQAGRKAIDFTSGDMSMSGGGITFCLSDHGSSRFCMDKFVSSEYTIGQKCWNIDTYRTQDIILGIGESHRLQYSTIQLKVLLFIPAGSIDVVSGYEAIPNTRYGTYKGNNMDNNFFAVQANEDKHVMELMFSYYYHLYGKNGDDTFFLGPQRSYVEGQGGRDTYIIPKDGGNTDINNYDPVKTKDLLVFTVDYAQLSVSKSDNDVILSFLNNHNVRILNWFVGEEYRHVNMMSEDGVSFHISNLVVSSVKLIAQSIDMTSKTKGQTVDASRPPLHTVTNILGSHYDDQLTGNAQNNFLDGGGGRDTLRGKEGEDIYMIKKRHNTAVSIENYSSDDKEDIIILEATIHDVNVRLNGDHLILILFADSSSSITLLNWFRSEADRHLVFLTEDFITFTVSADRQACMRTNLFVNKCILIQVLDYSKSKTSLQVDLEGDDVYQISTSDGVTFNLPSSMFTCQLITSLTNDEAFRTQMDLQMFSTISATVANSGVTESVLVESCLYDVDERDGVLEVMCRAAPKGFVFRDGFPGQEKFQDHGCPYSDQPLFSSGSMSRTHEIFKMVCRYTLNLKYPHTVDKRLQESASTMAMTEGEFVSVLELFGSSGFDDMTGNAKDNKLDPYKGGGLMAGLDGRDTYVVKSEYGTNVEIDNRSKDMKEDTVLFEADFFSGSIAVSSEGYNVLVSAKDKGQGIQVRLLNYHLGEERRHVAFLTSDGVHFRLDYLDEFVSDTLFIKAYKIKLADRQTDCQLNLNAYANLSAVHTVQGCPQQANGIEGNDLDNALTGGAKVDMLDGGPGHDTLMGGQGNDILFGGSGDDTLYGEEGDDTMMGGPGSDAFVTGLGSDLVDGGAGRDTVYYQGDHDKGEGVYVNLLSGECRGGDAEGDVLRDVENVVGTIYSDILVSGYEPALLQGSDGRDVLVSQSGGDYLIGGDDSDIYMVVFPRDTVIIDNCAGDNATDVLYLRAMSANAIHCTQTNSSLTLSFRDEANSVKVELSSWFSGGETCRHLVLMLQDQDTTVEQLQQKCQRNSGEQK</sequence>
<keyword evidence="12" id="KW-0788">Thiol protease</keyword>
<keyword evidence="7" id="KW-0645">Protease</keyword>
<dbReference type="PROSITE" id="PS51771">
    <property type="entry name" value="CGT_MARTX_CPD"/>
    <property type="match status" value="1"/>
</dbReference>
<dbReference type="GO" id="GO:0008234">
    <property type="term" value="F:cysteine-type peptidase activity"/>
    <property type="evidence" value="ECO:0007669"/>
    <property type="project" value="UniProtKB-KW"/>
</dbReference>
<evidence type="ECO:0000313" key="21">
    <source>
        <dbReference type="EMBL" id="KAL2088088.1"/>
    </source>
</evidence>
<keyword evidence="19" id="KW-0732">Signal</keyword>
<keyword evidence="6" id="KW-0800">Toxin</keyword>
<evidence type="ECO:0000256" key="11">
    <source>
        <dbReference type="ARBA" id="ARBA00022801"/>
    </source>
</evidence>
<accession>A0ABD1JLR0</accession>
<evidence type="ECO:0000256" key="18">
    <source>
        <dbReference type="ARBA" id="ARBA00023136"/>
    </source>
</evidence>
<evidence type="ECO:0000256" key="3">
    <source>
        <dbReference type="ARBA" id="ARBA00004551"/>
    </source>
</evidence>
<keyword evidence="16" id="KW-0843">Virulence</keyword>
<keyword evidence="18" id="KW-0472">Membrane</keyword>
<evidence type="ECO:0000256" key="6">
    <source>
        <dbReference type="ARBA" id="ARBA00022656"/>
    </source>
</evidence>
<dbReference type="InterPro" id="IPR001343">
    <property type="entry name" value="Hemolysn_Ca-bd"/>
</dbReference>
<keyword evidence="9" id="KW-0479">Metal-binding</keyword>
<evidence type="ECO:0000256" key="13">
    <source>
        <dbReference type="ARBA" id="ARBA00022813"/>
    </source>
</evidence>
<gene>
    <name evidence="21" type="ORF">ACEWY4_016916</name>
</gene>
<dbReference type="CDD" id="cd20500">
    <property type="entry name" value="Peptidase_C80"/>
    <property type="match status" value="1"/>
</dbReference>
<dbReference type="Gene3D" id="2.150.10.10">
    <property type="entry name" value="Serralysin-like metalloprotease, C-terminal"/>
    <property type="match status" value="2"/>
</dbReference>
<evidence type="ECO:0000256" key="15">
    <source>
        <dbReference type="ARBA" id="ARBA00022870"/>
    </source>
</evidence>
<dbReference type="GO" id="GO:0008289">
    <property type="term" value="F:lipid binding"/>
    <property type="evidence" value="ECO:0007669"/>
    <property type="project" value="UniProtKB-KW"/>
</dbReference>
<name>A0ABD1JLR0_9TELE</name>
<keyword evidence="11" id="KW-0378">Hydrolase</keyword>
<dbReference type="Pfam" id="PF00353">
    <property type="entry name" value="HemolysinCabind"/>
    <property type="match status" value="3"/>
</dbReference>
<feature type="signal peptide" evidence="19">
    <location>
        <begin position="1"/>
        <end position="30"/>
    </location>
</feature>
<evidence type="ECO:0000256" key="17">
    <source>
        <dbReference type="ARBA" id="ARBA00023121"/>
    </source>
</evidence>
<dbReference type="GO" id="GO:0016740">
    <property type="term" value="F:transferase activity"/>
    <property type="evidence" value="ECO:0007669"/>
    <property type="project" value="UniProtKB-KW"/>
</dbReference>
<keyword evidence="10" id="KW-0677">Repeat</keyword>
<dbReference type="InterPro" id="IPR050557">
    <property type="entry name" value="RTX_toxin/Mannuronan_C5-epim"/>
</dbReference>
<keyword evidence="5" id="KW-0964">Secreted</keyword>
<dbReference type="InterPro" id="IPR011049">
    <property type="entry name" value="Serralysin-like_metalloprot_C"/>
</dbReference>
<dbReference type="EMBL" id="JBHFQA010000014">
    <property type="protein sequence ID" value="KAL2088088.1"/>
    <property type="molecule type" value="Genomic_DNA"/>
</dbReference>
<comment type="cofactor">
    <cofactor evidence="1">
        <name>Mg(2+)</name>
        <dbReference type="ChEBI" id="CHEBI:18420"/>
    </cofactor>
</comment>
<dbReference type="InterPro" id="IPR038383">
    <property type="entry name" value="CPD_dom_sf"/>
</dbReference>
<dbReference type="Pfam" id="PF11713">
    <property type="entry name" value="Peptidase_C80"/>
    <property type="match status" value="1"/>
</dbReference>